<dbReference type="PANTHER" id="PTHR23501:SF197">
    <property type="entry name" value="COMD"/>
    <property type="match status" value="1"/>
</dbReference>
<evidence type="ECO:0000256" key="3">
    <source>
        <dbReference type="ARBA" id="ARBA00022448"/>
    </source>
</evidence>
<dbReference type="PRINTS" id="PR01036">
    <property type="entry name" value="TCRTETB"/>
</dbReference>
<evidence type="ECO:0000259" key="9">
    <source>
        <dbReference type="PROSITE" id="PS50850"/>
    </source>
</evidence>
<dbReference type="CDD" id="cd17502">
    <property type="entry name" value="MFS_Azr1_MDR_like"/>
    <property type="match status" value="1"/>
</dbReference>
<comment type="subcellular location">
    <subcellularLocation>
        <location evidence="1">Cell membrane</location>
        <topology evidence="1">Multi-pass membrane protein</topology>
    </subcellularLocation>
</comment>
<dbReference type="Proteomes" id="UP000657385">
    <property type="component" value="Unassembled WGS sequence"/>
</dbReference>
<keyword evidence="6 8" id="KW-1133">Transmembrane helix</keyword>
<accession>A0A931FGY6</accession>
<dbReference type="GO" id="GO:0005886">
    <property type="term" value="C:plasma membrane"/>
    <property type="evidence" value="ECO:0007669"/>
    <property type="project" value="UniProtKB-SubCell"/>
</dbReference>
<feature type="transmembrane region" description="Helical" evidence="8">
    <location>
        <begin position="92"/>
        <end position="111"/>
    </location>
</feature>
<comment type="similarity">
    <text evidence="2">Belongs to the major facilitator superfamily. TCR/Tet family.</text>
</comment>
<dbReference type="InterPro" id="IPR036388">
    <property type="entry name" value="WH-like_DNA-bd_sf"/>
</dbReference>
<feature type="transmembrane region" description="Helical" evidence="8">
    <location>
        <begin position="26"/>
        <end position="49"/>
    </location>
</feature>
<feature type="domain" description="Major facilitator superfamily (MFS) profile" evidence="9">
    <location>
        <begin position="27"/>
        <end position="512"/>
    </location>
</feature>
<evidence type="ECO:0000256" key="6">
    <source>
        <dbReference type="ARBA" id="ARBA00022989"/>
    </source>
</evidence>
<feature type="transmembrane region" description="Helical" evidence="8">
    <location>
        <begin position="150"/>
        <end position="168"/>
    </location>
</feature>
<dbReference type="PROSITE" id="PS50850">
    <property type="entry name" value="MFS"/>
    <property type="match status" value="1"/>
</dbReference>
<feature type="transmembrane region" description="Helical" evidence="8">
    <location>
        <begin position="213"/>
        <end position="232"/>
    </location>
</feature>
<reference evidence="10" key="1">
    <citation type="submission" date="2020-11" db="EMBL/GenBank/DDBJ databases">
        <title>Isolation and identification of active actinomycetes.</title>
        <authorList>
            <person name="Yu B."/>
        </authorList>
    </citation>
    <scope>NUCLEOTIDE SEQUENCE</scope>
    <source>
        <strain evidence="10">NEAU-YB345</strain>
    </source>
</reference>
<evidence type="ECO:0000256" key="1">
    <source>
        <dbReference type="ARBA" id="ARBA00004651"/>
    </source>
</evidence>
<keyword evidence="7 8" id="KW-0472">Membrane</keyword>
<evidence type="ECO:0000256" key="4">
    <source>
        <dbReference type="ARBA" id="ARBA00022475"/>
    </source>
</evidence>
<feature type="transmembrane region" description="Helical" evidence="8">
    <location>
        <begin position="376"/>
        <end position="396"/>
    </location>
</feature>
<feature type="transmembrane region" description="Helical" evidence="8">
    <location>
        <begin position="346"/>
        <end position="364"/>
    </location>
</feature>
<evidence type="ECO:0000313" key="10">
    <source>
        <dbReference type="EMBL" id="MBF9073098.1"/>
    </source>
</evidence>
<dbReference type="Gene3D" id="1.20.1250.20">
    <property type="entry name" value="MFS general substrate transporter like domains"/>
    <property type="match status" value="1"/>
</dbReference>
<dbReference type="Pfam" id="PF07690">
    <property type="entry name" value="MFS_1"/>
    <property type="match status" value="1"/>
</dbReference>
<keyword evidence="3" id="KW-0813">Transport</keyword>
<dbReference type="InterPro" id="IPR000835">
    <property type="entry name" value="HTH_MarR-typ"/>
</dbReference>
<proteinExistence type="inferred from homology"/>
<keyword evidence="5 8" id="KW-0812">Transmembrane</keyword>
<dbReference type="InterPro" id="IPR011701">
    <property type="entry name" value="MFS"/>
</dbReference>
<dbReference type="GO" id="GO:0022857">
    <property type="term" value="F:transmembrane transporter activity"/>
    <property type="evidence" value="ECO:0007669"/>
    <property type="project" value="InterPro"/>
</dbReference>
<dbReference type="FunFam" id="1.20.1720.10:FF:000004">
    <property type="entry name" value="EmrB/QacA family drug resistance transporter"/>
    <property type="match status" value="1"/>
</dbReference>
<sequence length="676" mass="71936">MAQQQAVDAVQGGPPPAEENPRRVRLVFLGVMLGMFLAALDQTIVSTALPTIVGDLGGANHLSWVVTAYMLAATATTPLWGKLGDLFGRKGVFLVCIVIFLVGSALCGQARNMTELIAFRAVQGLGGGGLMVLAMAVIADVVPPRERGRYQGVIGAVFGVSSVVGPLLGGFLVDNLNWRWVFYVNLPVGVVALFVIATALHAKKPEGRPSIDYVGTVLLAAASTCLVLITSLGGQTWAWNSVEVWGCGIGAVVLIGAFIWVEQRVKEPVLPLRLFKNRIFTVCSAMGFIIGLCMFGALSYIPLYMQVVNGNSPTQSGLRLLPMMAGVLITSIGTGQLISRTGRYKIYPILGTALTCVALVLLAQVDEKTSATVMGVYMLILGLGLGLVMQVLIIAVQNSTDFADLGTATSGVTYFRSIGGSFGASIFGTVLNNQLNSKITHALADGTLSPHFPVKEVLADPTLVAKAPPALKPIVEPFLHLFAISLQTVYLVAAGIAVIAFVLSLFLREVPLRTATRTSGQGEAAGPPTFRSSAEEIEGMITRLSSRENIWERYGRAIDKAGVDISVPQAYGLFRLHHAGPITEDEICARLKITPDEIRPKLDAMVASGRVQRDQNGVLTLTASGQDVIDKLCTARVAQLSKKLEGYSPDQHAELVSMLRVLADDSLDAPGRMLTD</sequence>
<dbReference type="PANTHER" id="PTHR23501">
    <property type="entry name" value="MAJOR FACILITATOR SUPERFAMILY"/>
    <property type="match status" value="1"/>
</dbReference>
<keyword evidence="11" id="KW-1185">Reference proteome</keyword>
<dbReference type="GO" id="GO:0003700">
    <property type="term" value="F:DNA-binding transcription factor activity"/>
    <property type="evidence" value="ECO:0007669"/>
    <property type="project" value="InterPro"/>
</dbReference>
<evidence type="ECO:0000256" key="2">
    <source>
        <dbReference type="ARBA" id="ARBA00007520"/>
    </source>
</evidence>
<dbReference type="SMART" id="SM00347">
    <property type="entry name" value="HTH_MARR"/>
    <property type="match status" value="1"/>
</dbReference>
<feature type="transmembrane region" description="Helical" evidence="8">
    <location>
        <begin position="282"/>
        <end position="301"/>
    </location>
</feature>
<evidence type="ECO:0000256" key="5">
    <source>
        <dbReference type="ARBA" id="ARBA00022692"/>
    </source>
</evidence>
<feature type="transmembrane region" description="Helical" evidence="8">
    <location>
        <begin position="180"/>
        <end position="201"/>
    </location>
</feature>
<dbReference type="RefSeq" id="WP_196198081.1">
    <property type="nucleotide sequence ID" value="NZ_JADPRT010000020.1"/>
</dbReference>
<evidence type="ECO:0000256" key="7">
    <source>
        <dbReference type="ARBA" id="ARBA00023136"/>
    </source>
</evidence>
<feature type="transmembrane region" description="Helical" evidence="8">
    <location>
        <begin position="238"/>
        <end position="261"/>
    </location>
</feature>
<dbReference type="AlphaFoldDB" id="A0A931FGY6"/>
<dbReference type="Gene3D" id="1.20.1720.10">
    <property type="entry name" value="Multidrug resistance protein D"/>
    <property type="match status" value="1"/>
</dbReference>
<dbReference type="SUPFAM" id="SSF46785">
    <property type="entry name" value="Winged helix' DNA-binding domain"/>
    <property type="match status" value="1"/>
</dbReference>
<comment type="caution">
    <text evidence="10">The sequence shown here is derived from an EMBL/GenBank/DDBJ whole genome shotgun (WGS) entry which is preliminary data.</text>
</comment>
<dbReference type="SUPFAM" id="SSF103473">
    <property type="entry name" value="MFS general substrate transporter"/>
    <property type="match status" value="1"/>
</dbReference>
<keyword evidence="4" id="KW-1003">Cell membrane</keyword>
<dbReference type="InterPro" id="IPR004638">
    <property type="entry name" value="EmrB-like"/>
</dbReference>
<dbReference type="Gene3D" id="1.10.10.10">
    <property type="entry name" value="Winged helix-like DNA-binding domain superfamily/Winged helix DNA-binding domain"/>
    <property type="match status" value="1"/>
</dbReference>
<dbReference type="InterPro" id="IPR036390">
    <property type="entry name" value="WH_DNA-bd_sf"/>
</dbReference>
<feature type="transmembrane region" description="Helical" evidence="8">
    <location>
        <begin position="117"/>
        <end position="138"/>
    </location>
</feature>
<evidence type="ECO:0000313" key="11">
    <source>
        <dbReference type="Proteomes" id="UP000657385"/>
    </source>
</evidence>
<dbReference type="InterPro" id="IPR036259">
    <property type="entry name" value="MFS_trans_sf"/>
</dbReference>
<protein>
    <submittedName>
        <fullName evidence="10">MFS transporter</fullName>
    </submittedName>
</protein>
<feature type="transmembrane region" description="Helical" evidence="8">
    <location>
        <begin position="61"/>
        <end position="80"/>
    </location>
</feature>
<feature type="transmembrane region" description="Helical" evidence="8">
    <location>
        <begin position="321"/>
        <end position="339"/>
    </location>
</feature>
<dbReference type="EMBL" id="JADPRT010000020">
    <property type="protein sequence ID" value="MBF9073098.1"/>
    <property type="molecule type" value="Genomic_DNA"/>
</dbReference>
<gene>
    <name evidence="10" type="ORF">I2501_34295</name>
</gene>
<feature type="transmembrane region" description="Helical" evidence="8">
    <location>
        <begin position="481"/>
        <end position="507"/>
    </location>
</feature>
<dbReference type="NCBIfam" id="TIGR00711">
    <property type="entry name" value="efflux_EmrB"/>
    <property type="match status" value="1"/>
</dbReference>
<organism evidence="10 11">
    <name type="scientific">Streptacidiphilus fuscans</name>
    <dbReference type="NCBI Taxonomy" id="2789292"/>
    <lineage>
        <taxon>Bacteria</taxon>
        <taxon>Bacillati</taxon>
        <taxon>Actinomycetota</taxon>
        <taxon>Actinomycetes</taxon>
        <taxon>Kitasatosporales</taxon>
        <taxon>Streptomycetaceae</taxon>
        <taxon>Streptacidiphilus</taxon>
    </lineage>
</organism>
<evidence type="ECO:0000256" key="8">
    <source>
        <dbReference type="SAM" id="Phobius"/>
    </source>
</evidence>
<name>A0A931FGY6_9ACTN</name>
<dbReference type="InterPro" id="IPR020846">
    <property type="entry name" value="MFS_dom"/>
</dbReference>